<comment type="caution">
    <text evidence="1">The sequence shown here is derived from an EMBL/GenBank/DDBJ whole genome shotgun (WGS) entry which is preliminary data.</text>
</comment>
<keyword evidence="1" id="KW-0418">Kinase</keyword>
<accession>A0ACB7ESI8</accession>
<keyword evidence="1" id="KW-0808">Transferase</keyword>
<sequence>MLRIIRALHPDKSNILKFLDDFKFNNHSYMAFEILDKSPWDLMVERMLIPCTLNEICPVFHQLMVAFDALKSIGIAHADLKPDNMFVNHKDQPFKLRLIDFGVAR</sequence>
<keyword evidence="1" id="KW-0371">Homeobox</keyword>
<gene>
    <name evidence="1" type="primary">HIPK3.5</name>
    <name evidence="1" type="ORF">GBF38_007782</name>
</gene>
<organism evidence="1 2">
    <name type="scientific">Nibea albiflora</name>
    <name type="common">Yellow drum</name>
    <name type="synonym">Corvina albiflora</name>
    <dbReference type="NCBI Taxonomy" id="240163"/>
    <lineage>
        <taxon>Eukaryota</taxon>
        <taxon>Metazoa</taxon>
        <taxon>Chordata</taxon>
        <taxon>Craniata</taxon>
        <taxon>Vertebrata</taxon>
        <taxon>Euteleostomi</taxon>
        <taxon>Actinopterygii</taxon>
        <taxon>Neopterygii</taxon>
        <taxon>Teleostei</taxon>
        <taxon>Neoteleostei</taxon>
        <taxon>Acanthomorphata</taxon>
        <taxon>Eupercaria</taxon>
        <taxon>Sciaenidae</taxon>
        <taxon>Nibea</taxon>
    </lineage>
</organism>
<keyword evidence="2" id="KW-1185">Reference proteome</keyword>
<proteinExistence type="predicted"/>
<dbReference type="EMBL" id="CM024791">
    <property type="protein sequence ID" value="KAG8003801.1"/>
    <property type="molecule type" value="Genomic_DNA"/>
</dbReference>
<dbReference type="Proteomes" id="UP000805704">
    <property type="component" value="Chromosome 3"/>
</dbReference>
<protein>
    <submittedName>
        <fullName evidence="1">Homeodomain-interacting protein kinase 3</fullName>
    </submittedName>
</protein>
<reference evidence="1" key="1">
    <citation type="submission" date="2020-04" db="EMBL/GenBank/DDBJ databases">
        <title>A chromosome-scale assembly and high-density genetic map of the yellow drum (Nibea albiflora) genome.</title>
        <authorList>
            <person name="Xu D."/>
            <person name="Zhang W."/>
            <person name="Chen R."/>
            <person name="Tan P."/>
            <person name="Wang L."/>
            <person name="Song H."/>
            <person name="Tian L."/>
            <person name="Zhu Q."/>
            <person name="Wang B."/>
        </authorList>
    </citation>
    <scope>NUCLEOTIDE SEQUENCE</scope>
    <source>
        <strain evidence="1">ZJHYS-2018</strain>
    </source>
</reference>
<name>A0ACB7ESI8_NIBAL</name>
<evidence type="ECO:0000313" key="2">
    <source>
        <dbReference type="Proteomes" id="UP000805704"/>
    </source>
</evidence>
<evidence type="ECO:0000313" key="1">
    <source>
        <dbReference type="EMBL" id="KAG8003801.1"/>
    </source>
</evidence>
<keyword evidence="1" id="KW-0238">DNA-binding</keyword>